<dbReference type="GO" id="GO:0022857">
    <property type="term" value="F:transmembrane transporter activity"/>
    <property type="evidence" value="ECO:0007669"/>
    <property type="project" value="InterPro"/>
</dbReference>
<feature type="transmembrane region" description="Helical" evidence="9">
    <location>
        <begin position="63"/>
        <end position="83"/>
    </location>
</feature>
<proteinExistence type="inferred from homology"/>
<evidence type="ECO:0000256" key="6">
    <source>
        <dbReference type="ARBA" id="ARBA00022989"/>
    </source>
</evidence>
<dbReference type="KEGG" id="htq:FRZ44_10660"/>
<keyword evidence="7 9" id="KW-0472">Membrane</keyword>
<feature type="transmembrane region" description="Helical" evidence="9">
    <location>
        <begin position="6"/>
        <end position="29"/>
    </location>
</feature>
<dbReference type="PANTHER" id="PTHR11795">
    <property type="entry name" value="BRANCHED-CHAIN AMINO ACID TRANSPORT SYSTEM PERMEASE PROTEIN LIVH"/>
    <property type="match status" value="1"/>
</dbReference>
<feature type="transmembrane region" description="Helical" evidence="9">
    <location>
        <begin position="144"/>
        <end position="162"/>
    </location>
</feature>
<evidence type="ECO:0000256" key="4">
    <source>
        <dbReference type="ARBA" id="ARBA00022692"/>
    </source>
</evidence>
<dbReference type="OrthoDB" id="8254706at2"/>
<evidence type="ECO:0000256" key="1">
    <source>
        <dbReference type="ARBA" id="ARBA00004651"/>
    </source>
</evidence>
<dbReference type="GO" id="GO:0005886">
    <property type="term" value="C:plasma membrane"/>
    <property type="evidence" value="ECO:0007669"/>
    <property type="project" value="UniProtKB-SubCell"/>
</dbReference>
<feature type="transmembrane region" description="Helical" evidence="9">
    <location>
        <begin position="194"/>
        <end position="215"/>
    </location>
</feature>
<dbReference type="AlphaFoldDB" id="A0A5J6MEI8"/>
<keyword evidence="5" id="KW-0029">Amino-acid transport</keyword>
<comment type="similarity">
    <text evidence="8">Belongs to the binding-protein-dependent transport system permease family. LivHM subfamily.</text>
</comment>
<comment type="subcellular location">
    <subcellularLocation>
        <location evidence="1">Cell membrane</location>
        <topology evidence="1">Multi-pass membrane protein</topology>
    </subcellularLocation>
</comment>
<dbReference type="EMBL" id="CP042906">
    <property type="protein sequence ID" value="QEX15779.1"/>
    <property type="molecule type" value="Genomic_DNA"/>
</dbReference>
<dbReference type="Proteomes" id="UP000326202">
    <property type="component" value="Chromosome"/>
</dbReference>
<feature type="transmembrane region" description="Helical" evidence="9">
    <location>
        <begin position="267"/>
        <end position="285"/>
    </location>
</feature>
<feature type="transmembrane region" description="Helical" evidence="9">
    <location>
        <begin position="95"/>
        <end position="116"/>
    </location>
</feature>
<evidence type="ECO:0000256" key="3">
    <source>
        <dbReference type="ARBA" id="ARBA00022475"/>
    </source>
</evidence>
<dbReference type="RefSeq" id="WP_151176201.1">
    <property type="nucleotide sequence ID" value="NZ_CP042906.1"/>
</dbReference>
<dbReference type="InterPro" id="IPR052157">
    <property type="entry name" value="BCAA_transport_permease"/>
</dbReference>
<keyword evidence="11" id="KW-1185">Reference proteome</keyword>
<feature type="transmembrane region" description="Helical" evidence="9">
    <location>
        <begin position="36"/>
        <end position="57"/>
    </location>
</feature>
<evidence type="ECO:0000313" key="11">
    <source>
        <dbReference type="Proteomes" id="UP000326202"/>
    </source>
</evidence>
<sequence>MNSTILVQTILSGLAAGGLYALVAISFGIVYRTTRVFNFAQGDFGALGAYVALSVLAALPGHYWLALVIGCLAVGTFAAAIEFVAIRPLYRLGELYTFITTIGLSFAIQSGIQQIWGPFVRVMPNPFGDQAIKVLGLRVVPDKIWIFSIAILLTGVLFVFLAKTKYGTAMRACAQDSRVANLLGIRVGRMFSGAFFLSGVVGAFAGILIAPITYLQPTMGLQLGVPGYIAALLGGLGSMPGALIGGFILGIVQAVSVLVIDPRYSPVATYVVFVVVLLVRARGLFGEETVQGRLV</sequence>
<dbReference type="GO" id="GO:0006865">
    <property type="term" value="P:amino acid transport"/>
    <property type="evidence" value="ECO:0007669"/>
    <property type="project" value="UniProtKB-KW"/>
</dbReference>
<evidence type="ECO:0000256" key="9">
    <source>
        <dbReference type="SAM" id="Phobius"/>
    </source>
</evidence>
<evidence type="ECO:0000256" key="5">
    <source>
        <dbReference type="ARBA" id="ARBA00022970"/>
    </source>
</evidence>
<evidence type="ECO:0000256" key="7">
    <source>
        <dbReference type="ARBA" id="ARBA00023136"/>
    </source>
</evidence>
<keyword evidence="4 9" id="KW-0812">Transmembrane</keyword>
<dbReference type="Pfam" id="PF02653">
    <property type="entry name" value="BPD_transp_2"/>
    <property type="match status" value="1"/>
</dbReference>
<keyword evidence="2" id="KW-0813">Transport</keyword>
<dbReference type="PANTHER" id="PTHR11795:SF445">
    <property type="entry name" value="AMINO ACID ABC TRANSPORTER PERMEASE PROTEIN"/>
    <property type="match status" value="1"/>
</dbReference>
<organism evidence="10 11">
    <name type="scientific">Hypericibacter terrae</name>
    <dbReference type="NCBI Taxonomy" id="2602015"/>
    <lineage>
        <taxon>Bacteria</taxon>
        <taxon>Pseudomonadati</taxon>
        <taxon>Pseudomonadota</taxon>
        <taxon>Alphaproteobacteria</taxon>
        <taxon>Rhodospirillales</taxon>
        <taxon>Dongiaceae</taxon>
        <taxon>Hypericibacter</taxon>
    </lineage>
</organism>
<name>A0A5J6MEI8_9PROT</name>
<dbReference type="InterPro" id="IPR001851">
    <property type="entry name" value="ABC_transp_permease"/>
</dbReference>
<gene>
    <name evidence="10" type="ORF">FRZ44_10660</name>
</gene>
<evidence type="ECO:0000256" key="8">
    <source>
        <dbReference type="ARBA" id="ARBA00037998"/>
    </source>
</evidence>
<keyword evidence="6 9" id="KW-1133">Transmembrane helix</keyword>
<protein>
    <submittedName>
        <fullName evidence="10">Branched-chain amino acid ABC transporter permease</fullName>
    </submittedName>
</protein>
<evidence type="ECO:0000313" key="10">
    <source>
        <dbReference type="EMBL" id="QEX15779.1"/>
    </source>
</evidence>
<reference evidence="10 11" key="1">
    <citation type="submission" date="2019-08" db="EMBL/GenBank/DDBJ databases">
        <title>Hyperibacter terrae gen. nov., sp. nov. and Hyperibacter viscosus sp. nov., two new members in the family Rhodospirillaceae isolated from the rhizosphere of Hypericum perforatum.</title>
        <authorList>
            <person name="Noviana Z."/>
        </authorList>
    </citation>
    <scope>NUCLEOTIDE SEQUENCE [LARGE SCALE GENOMIC DNA]</scope>
    <source>
        <strain evidence="10 11">R5913</strain>
    </source>
</reference>
<evidence type="ECO:0000256" key="2">
    <source>
        <dbReference type="ARBA" id="ARBA00022448"/>
    </source>
</evidence>
<feature type="transmembrane region" description="Helical" evidence="9">
    <location>
        <begin position="227"/>
        <end position="260"/>
    </location>
</feature>
<dbReference type="CDD" id="cd06582">
    <property type="entry name" value="TM_PBP1_LivH_like"/>
    <property type="match status" value="1"/>
</dbReference>
<accession>A0A5J6MEI8</accession>
<keyword evidence="3" id="KW-1003">Cell membrane</keyword>